<dbReference type="PANTHER" id="PTHR46542:SF1">
    <property type="entry name" value="X-BOX BINDING PROTEIN 1"/>
    <property type="match status" value="1"/>
</dbReference>
<evidence type="ECO:0000256" key="3">
    <source>
        <dbReference type="ARBA" id="ARBA00023125"/>
    </source>
</evidence>
<dbReference type="EMBL" id="JAQQBR010000006">
    <property type="protein sequence ID" value="KAK0174711.1"/>
    <property type="molecule type" value="Genomic_DNA"/>
</dbReference>
<dbReference type="AlphaFoldDB" id="A0AA39FSB1"/>
<keyword evidence="7" id="KW-0175">Coiled coil</keyword>
<evidence type="ECO:0000256" key="1">
    <source>
        <dbReference type="ARBA" id="ARBA00022843"/>
    </source>
</evidence>
<dbReference type="PROSITE" id="PS50217">
    <property type="entry name" value="BZIP"/>
    <property type="match status" value="1"/>
</dbReference>
<evidence type="ECO:0000256" key="7">
    <source>
        <dbReference type="SAM" id="Coils"/>
    </source>
</evidence>
<dbReference type="Proteomes" id="UP001168972">
    <property type="component" value="Unassembled WGS sequence"/>
</dbReference>
<evidence type="ECO:0000313" key="10">
    <source>
        <dbReference type="Proteomes" id="UP001168972"/>
    </source>
</evidence>
<reference evidence="9" key="2">
    <citation type="submission" date="2023-03" db="EMBL/GenBank/DDBJ databases">
        <authorList>
            <person name="Inwood S.N."/>
            <person name="Skelly J.G."/>
            <person name="Guhlin J."/>
            <person name="Harrop T.W.R."/>
            <person name="Goldson S.G."/>
            <person name="Dearden P.K."/>
        </authorList>
    </citation>
    <scope>NUCLEOTIDE SEQUENCE</scope>
    <source>
        <strain evidence="9">Lincoln</strain>
        <tissue evidence="9">Whole body</tissue>
    </source>
</reference>
<feature type="coiled-coil region" evidence="7">
    <location>
        <begin position="52"/>
        <end position="100"/>
    </location>
</feature>
<name>A0AA39FSB1_MICHY</name>
<keyword evidence="3" id="KW-0238">DNA-binding</keyword>
<evidence type="ECO:0000256" key="2">
    <source>
        <dbReference type="ARBA" id="ARBA00023015"/>
    </source>
</evidence>
<feature type="domain" description="BZIP" evidence="8">
    <location>
        <begin position="41"/>
        <end position="97"/>
    </location>
</feature>
<accession>A0AA39FSB1</accession>
<gene>
    <name evidence="9" type="ORF">PV327_010448</name>
</gene>
<keyword evidence="2" id="KW-0805">Transcription regulation</keyword>
<evidence type="ECO:0000313" key="9">
    <source>
        <dbReference type="EMBL" id="KAK0174711.1"/>
    </source>
</evidence>
<dbReference type="SUPFAM" id="SSF57959">
    <property type="entry name" value="Leucine zipper domain"/>
    <property type="match status" value="1"/>
</dbReference>
<dbReference type="PROSITE" id="PS00036">
    <property type="entry name" value="BZIP_BASIC"/>
    <property type="match status" value="1"/>
</dbReference>
<keyword evidence="5" id="KW-0539">Nucleus</keyword>
<protein>
    <recommendedName>
        <fullName evidence="6">X-box-binding protein 1</fullName>
    </recommendedName>
</protein>
<dbReference type="InterPro" id="IPR046347">
    <property type="entry name" value="bZIP_sf"/>
</dbReference>
<keyword evidence="10" id="KW-1185">Reference proteome</keyword>
<evidence type="ECO:0000256" key="5">
    <source>
        <dbReference type="ARBA" id="ARBA00023242"/>
    </source>
</evidence>
<organism evidence="9 10">
    <name type="scientific">Microctonus hyperodae</name>
    <name type="common">Parasitoid wasp</name>
    <dbReference type="NCBI Taxonomy" id="165561"/>
    <lineage>
        <taxon>Eukaryota</taxon>
        <taxon>Metazoa</taxon>
        <taxon>Ecdysozoa</taxon>
        <taxon>Arthropoda</taxon>
        <taxon>Hexapoda</taxon>
        <taxon>Insecta</taxon>
        <taxon>Pterygota</taxon>
        <taxon>Neoptera</taxon>
        <taxon>Endopterygota</taxon>
        <taxon>Hymenoptera</taxon>
        <taxon>Apocrita</taxon>
        <taxon>Ichneumonoidea</taxon>
        <taxon>Braconidae</taxon>
        <taxon>Euphorinae</taxon>
        <taxon>Microctonus</taxon>
    </lineage>
</organism>
<proteinExistence type="predicted"/>
<comment type="caution">
    <text evidence="9">The sequence shown here is derived from an EMBL/GenBank/DDBJ whole genome shotgun (WGS) entry which is preliminary data.</text>
</comment>
<dbReference type="GO" id="GO:0000977">
    <property type="term" value="F:RNA polymerase II transcription regulatory region sequence-specific DNA binding"/>
    <property type="evidence" value="ECO:0007669"/>
    <property type="project" value="TreeGrafter"/>
</dbReference>
<dbReference type="InterPro" id="IPR052470">
    <property type="entry name" value="ER_Stress-Reg_TF"/>
</dbReference>
<dbReference type="Pfam" id="PF07716">
    <property type="entry name" value="bZIP_2"/>
    <property type="match status" value="1"/>
</dbReference>
<dbReference type="GO" id="GO:0005634">
    <property type="term" value="C:nucleus"/>
    <property type="evidence" value="ECO:0007669"/>
    <property type="project" value="TreeGrafter"/>
</dbReference>
<dbReference type="InterPro" id="IPR004827">
    <property type="entry name" value="bZIP"/>
</dbReference>
<keyword evidence="1" id="KW-0832">Ubl conjugation</keyword>
<evidence type="ECO:0000259" key="8">
    <source>
        <dbReference type="PROSITE" id="PS50217"/>
    </source>
</evidence>
<dbReference type="GO" id="GO:0000981">
    <property type="term" value="F:DNA-binding transcription factor activity, RNA polymerase II-specific"/>
    <property type="evidence" value="ECO:0007669"/>
    <property type="project" value="TreeGrafter"/>
</dbReference>
<evidence type="ECO:0000256" key="4">
    <source>
        <dbReference type="ARBA" id="ARBA00023163"/>
    </source>
</evidence>
<dbReference type="SMART" id="SM00338">
    <property type="entry name" value="BRLZ"/>
    <property type="match status" value="1"/>
</dbReference>
<sequence length="247" mass="28675">MEAKTVEKMQLELPTDTQNELIKTNVWMRGKKRRLDHLTWEEKLQRKKLKNRVAAQTSRDRKKAKLDELEDTVNTLMEKNEFLTQECAMLRAQNETLIAESKLWRKKREENSIDERYCSMCQDRVGCAASALGSAVSPINPLPQGGATQLVLSPMPTTSAAILLKILTLYLLWMNSLAISNPMITSNDSRNLQKAFCAKLPLKWKQMLRDQVNKSSSRKIPLRNLMIRREWWGRHQKMWRPVQPVEA</sequence>
<dbReference type="CDD" id="cd14691">
    <property type="entry name" value="bZIP_XBP1"/>
    <property type="match status" value="1"/>
</dbReference>
<evidence type="ECO:0000256" key="6">
    <source>
        <dbReference type="ARBA" id="ARBA00040165"/>
    </source>
</evidence>
<reference evidence="9" key="1">
    <citation type="journal article" date="2023" name="bioRxiv">
        <title>Scaffold-level genome assemblies of two parasitoid biocontrol wasps reveal the parthenogenesis mechanism and an associated novel virus.</title>
        <authorList>
            <person name="Inwood S."/>
            <person name="Skelly J."/>
            <person name="Guhlin J."/>
            <person name="Harrop T."/>
            <person name="Goldson S."/>
            <person name="Dearden P."/>
        </authorList>
    </citation>
    <scope>NUCLEOTIDE SEQUENCE</scope>
    <source>
        <strain evidence="9">Lincoln</strain>
        <tissue evidence="9">Whole body</tissue>
    </source>
</reference>
<keyword evidence="4" id="KW-0804">Transcription</keyword>
<dbReference type="Gene3D" id="1.20.5.170">
    <property type="match status" value="1"/>
</dbReference>
<dbReference type="PANTHER" id="PTHR46542">
    <property type="entry name" value="X-BOX BINDING PROTEIN 1"/>
    <property type="match status" value="1"/>
</dbReference>